<comment type="caution">
    <text evidence="1">The sequence shown here is derived from an EMBL/GenBank/DDBJ whole genome shotgun (WGS) entry which is preliminary data.</text>
</comment>
<gene>
    <name evidence="1" type="ORF">H8S57_15595</name>
</gene>
<accession>A0A8J6JI70</accession>
<proteinExistence type="predicted"/>
<dbReference type="Proteomes" id="UP000661435">
    <property type="component" value="Unassembled WGS sequence"/>
</dbReference>
<reference evidence="1" key="1">
    <citation type="submission" date="2020-08" db="EMBL/GenBank/DDBJ databases">
        <title>Genome public.</title>
        <authorList>
            <person name="Liu C."/>
            <person name="Sun Q."/>
        </authorList>
    </citation>
    <scope>NUCLEOTIDE SEQUENCE</scope>
    <source>
        <strain evidence="1">NSJ-51</strain>
    </source>
</reference>
<name>A0A8J6JI70_9FIRM</name>
<dbReference type="EMBL" id="JACOPP010000038">
    <property type="protein sequence ID" value="MBC5735134.1"/>
    <property type="molecule type" value="Genomic_DNA"/>
</dbReference>
<evidence type="ECO:0000313" key="1">
    <source>
        <dbReference type="EMBL" id="MBC5735134.1"/>
    </source>
</evidence>
<sequence length="106" mass="11571">MPIFNPILVGGGKSVIPLVDAGSTANGLAQGTYTLSGNGTAMDLSRESTSYQYYSDSIYIADTDRYLLIMFCRNAGTLSGYGFSKSGTYTISYNTLLSLKRYRMQF</sequence>
<keyword evidence="2" id="KW-1185">Reference proteome</keyword>
<evidence type="ECO:0000313" key="2">
    <source>
        <dbReference type="Proteomes" id="UP000661435"/>
    </source>
</evidence>
<organism evidence="1 2">
    <name type="scientific">Lawsonibacter hominis</name>
    <dbReference type="NCBI Taxonomy" id="2763053"/>
    <lineage>
        <taxon>Bacteria</taxon>
        <taxon>Bacillati</taxon>
        <taxon>Bacillota</taxon>
        <taxon>Clostridia</taxon>
        <taxon>Eubacteriales</taxon>
        <taxon>Oscillospiraceae</taxon>
        <taxon>Lawsonibacter</taxon>
    </lineage>
</organism>
<protein>
    <submittedName>
        <fullName evidence="1">Uncharacterized protein</fullName>
    </submittedName>
</protein>
<dbReference type="AlphaFoldDB" id="A0A8J6JI70"/>
<dbReference type="RefSeq" id="WP_186908922.1">
    <property type="nucleotide sequence ID" value="NZ_JACOPP010000038.1"/>
</dbReference>